<dbReference type="RefSeq" id="WP_195494133.1">
    <property type="nucleotide sequence ID" value="NZ_CACRTD010000068.1"/>
</dbReference>
<organism evidence="1">
    <name type="scientific">Bacteroides ovatus</name>
    <dbReference type="NCBI Taxonomy" id="28116"/>
    <lineage>
        <taxon>Bacteria</taxon>
        <taxon>Pseudomonadati</taxon>
        <taxon>Bacteroidota</taxon>
        <taxon>Bacteroidia</taxon>
        <taxon>Bacteroidales</taxon>
        <taxon>Bacteroidaceae</taxon>
        <taxon>Bacteroides</taxon>
    </lineage>
</organism>
<dbReference type="Pfam" id="PF07030">
    <property type="entry name" value="Phage_Mu_Gp36"/>
    <property type="match status" value="1"/>
</dbReference>
<dbReference type="EMBL" id="CACRTD010000068">
    <property type="protein sequence ID" value="VYT52250.1"/>
    <property type="molecule type" value="Genomic_DNA"/>
</dbReference>
<accession>A0A6N2XEW4</accession>
<evidence type="ECO:0000313" key="1">
    <source>
        <dbReference type="EMBL" id="VYT52250.1"/>
    </source>
</evidence>
<reference evidence="1" key="1">
    <citation type="submission" date="2019-11" db="EMBL/GenBank/DDBJ databases">
        <authorList>
            <person name="Feng L."/>
        </authorList>
    </citation>
    <scope>NUCLEOTIDE SEQUENCE</scope>
    <source>
        <strain evidence="1">BovatusLFYP28</strain>
    </source>
</reference>
<dbReference type="AlphaFoldDB" id="A0A6N2XEW4"/>
<sequence length="139" mass="15894">MFITEEDYRVVVGENALKVISRTSAENRTNAEHEAQEEIASYLRPKYDCPAVFAAEGEKRNKLIVMFTCDIALYHMAASLPQNMGMEIRKERYERAVKWLEGVQAGKIVPDLPVVTDENGEIANGSFIYGCQKKQRYNW</sequence>
<name>A0A6N2XEW4_BACOV</name>
<proteinExistence type="predicted"/>
<protein>
    <submittedName>
        <fullName evidence="1">Uncharacterized protein</fullName>
    </submittedName>
</protein>
<dbReference type="InterPro" id="IPR009752">
    <property type="entry name" value="Phage_Mu_GpJ"/>
</dbReference>
<gene>
    <name evidence="1" type="ORF">BOLFYP28_04197</name>
</gene>